<feature type="coiled-coil region" evidence="1">
    <location>
        <begin position="41"/>
        <end position="222"/>
    </location>
</feature>
<dbReference type="RefSeq" id="WP_284058246.1">
    <property type="nucleotide sequence ID" value="NZ_JAMSLR010000015.1"/>
</dbReference>
<dbReference type="SUPFAM" id="SSF57997">
    <property type="entry name" value="Tropomyosin"/>
    <property type="match status" value="1"/>
</dbReference>
<organism evidence="2 3">
    <name type="scientific">Thermalbibacter longus</name>
    <dbReference type="NCBI Taxonomy" id="2951981"/>
    <lineage>
        <taxon>Bacteria</taxon>
        <taxon>Pseudomonadati</taxon>
        <taxon>Thermomicrobiota</taxon>
        <taxon>Thermomicrobia</taxon>
        <taxon>Thermomicrobiales</taxon>
        <taxon>Thermomicrobiaceae</taxon>
        <taxon>Thermalbibacter</taxon>
    </lineage>
</organism>
<dbReference type="Proteomes" id="UP001165306">
    <property type="component" value="Unassembled WGS sequence"/>
</dbReference>
<protein>
    <submittedName>
        <fullName evidence="2">Uncharacterized protein</fullName>
    </submittedName>
</protein>
<keyword evidence="1" id="KW-0175">Coiled coil</keyword>
<dbReference type="AlphaFoldDB" id="A0AA41WH01"/>
<proteinExistence type="predicted"/>
<evidence type="ECO:0000256" key="1">
    <source>
        <dbReference type="SAM" id="Coils"/>
    </source>
</evidence>
<evidence type="ECO:0000313" key="3">
    <source>
        <dbReference type="Proteomes" id="UP001165306"/>
    </source>
</evidence>
<evidence type="ECO:0000313" key="2">
    <source>
        <dbReference type="EMBL" id="MCM8750459.1"/>
    </source>
</evidence>
<keyword evidence="3" id="KW-1185">Reference proteome</keyword>
<name>A0AA41WH01_9BACT</name>
<comment type="caution">
    <text evidence="2">The sequence shown here is derived from an EMBL/GenBank/DDBJ whole genome shotgun (WGS) entry which is preliminary data.</text>
</comment>
<dbReference type="EMBL" id="JAMSLR010000015">
    <property type="protein sequence ID" value="MCM8750459.1"/>
    <property type="molecule type" value="Genomic_DNA"/>
</dbReference>
<sequence length="372" mass="41255">MSFTVENFRDLIKLLEEHPEWRAELRRLVLSEELLTMPERLDRLTRAVEQSDARLAAVEAALRELAAAQARTDAALSRLAERQAETEAALARLAERVERLEEGQAALSARMDRVEAALAELAARQAETEAALTRLAERQERTEAALRELAARQAETEAVLARLAERVERLEEGQAALSARMDRVEAALAEMAERQAEMAAALARLTERVDQLAASHATLRREFDDLKGWTLELRYERRLPSILGHVLRRARVATPVVFLEEIEDRISEEAFEELRNADLLVRGRLRDEPQRSVWLVVEVSSAIDPNDVASAARRAGLLRQAGEFAIPVVAGARVTAEAEALLGTQPVVVIQDGAASGWEQALAHWESPPASA</sequence>
<reference evidence="2" key="1">
    <citation type="submission" date="2022-06" db="EMBL/GenBank/DDBJ databases">
        <title>CFH 74404 Thermomicrobiaceae sp.</title>
        <authorList>
            <person name="Ming H."/>
            <person name="Li W.-J."/>
            <person name="Zhao Z."/>
        </authorList>
    </citation>
    <scope>NUCLEOTIDE SEQUENCE</scope>
    <source>
        <strain evidence="2">CFH 74404</strain>
    </source>
</reference>
<dbReference type="Gene3D" id="1.10.287.1490">
    <property type="match status" value="1"/>
</dbReference>
<gene>
    <name evidence="2" type="ORF">NET02_15015</name>
</gene>
<accession>A0AA41WH01</accession>